<dbReference type="GO" id="GO:0005576">
    <property type="term" value="C:extracellular region"/>
    <property type="evidence" value="ECO:0007669"/>
    <property type="project" value="UniProtKB-SubCell"/>
</dbReference>
<keyword evidence="6" id="KW-0472">Membrane</keyword>
<dbReference type="InterPro" id="IPR000008">
    <property type="entry name" value="C2_dom"/>
</dbReference>
<dbReference type="GeneTree" id="ENSGT00530000063725"/>
<keyword evidence="5" id="KW-0204">Cytolysis</keyword>
<evidence type="ECO:0000259" key="9">
    <source>
        <dbReference type="PROSITE" id="PS50004"/>
    </source>
</evidence>
<name>A0A8C7YMV0_9TELE</name>
<dbReference type="GO" id="GO:0022829">
    <property type="term" value="F:wide pore channel activity"/>
    <property type="evidence" value="ECO:0007669"/>
    <property type="project" value="TreeGrafter"/>
</dbReference>
<dbReference type="PROSITE" id="PS00279">
    <property type="entry name" value="MACPF_1"/>
    <property type="match status" value="1"/>
</dbReference>
<comment type="subcellular location">
    <subcellularLocation>
        <location evidence="1">Membrane</location>
    </subcellularLocation>
    <subcellularLocation>
        <location evidence="2">Secreted</location>
    </subcellularLocation>
</comment>
<reference evidence="11" key="1">
    <citation type="submission" date="2025-08" db="UniProtKB">
        <authorList>
            <consortium name="Ensembl"/>
        </authorList>
    </citation>
    <scope>IDENTIFICATION</scope>
</reference>
<feature type="chain" id="PRO_5034357819" description="Perforin-1-like" evidence="8">
    <location>
        <begin position="33"/>
        <end position="532"/>
    </location>
</feature>
<dbReference type="GO" id="GO:0001913">
    <property type="term" value="P:T cell mediated cytotoxicity"/>
    <property type="evidence" value="ECO:0007669"/>
    <property type="project" value="TreeGrafter"/>
</dbReference>
<feature type="signal peptide" evidence="8">
    <location>
        <begin position="1"/>
        <end position="32"/>
    </location>
</feature>
<keyword evidence="4" id="KW-0964">Secreted</keyword>
<dbReference type="PROSITE" id="PS50004">
    <property type="entry name" value="C2"/>
    <property type="match status" value="1"/>
</dbReference>
<evidence type="ECO:0000256" key="5">
    <source>
        <dbReference type="ARBA" id="ARBA00022852"/>
    </source>
</evidence>
<dbReference type="SUPFAM" id="SSF49562">
    <property type="entry name" value="C2 domain (Calcium/lipid-binding domain, CaLB)"/>
    <property type="match status" value="1"/>
</dbReference>
<dbReference type="PANTHER" id="PTHR46096">
    <property type="entry name" value="PERFORIN-1"/>
    <property type="match status" value="1"/>
</dbReference>
<dbReference type="SMART" id="SM00457">
    <property type="entry name" value="MACPF"/>
    <property type="match status" value="1"/>
</dbReference>
<dbReference type="GO" id="GO:0001771">
    <property type="term" value="P:immunological synapse formation"/>
    <property type="evidence" value="ECO:0007669"/>
    <property type="project" value="TreeGrafter"/>
</dbReference>
<evidence type="ECO:0000256" key="7">
    <source>
        <dbReference type="ARBA" id="ARBA00023157"/>
    </source>
</evidence>
<evidence type="ECO:0000256" key="1">
    <source>
        <dbReference type="ARBA" id="ARBA00004370"/>
    </source>
</evidence>
<sequence>MLVTCFCLIHVKASSSSFFFLALLLPMSPVLSCRIGNSSECDSATFVPGHNLVGEGFDVVRLQRKGAHVIDVKTYLAADGSCNLCSNSLQGNRLQKLPVSVIDWRAFSHCSADIYSSSHTSVRYSLKGLCTNLCLFPFFLVTYQVGLELEKYVSANLEVGGTRSSAYNFGSQRTSVDRHFFSIHRVTCRHYSYRSSARPPLSSEFRKDVGRLPSHYNSNTKAQYEELIHIYGTHYIRQVYLGGRLRRVTATRTCLASLNGLSSNEAHSCLSQGISIGLGKLKLSSSHKSCKQVLENQGTSTTYGSGFHQHYTDVSGGNGWLGEFSVSHNDSTGYHSWMASLKDHPDIVSYSLRPLYDLMPNETQRAGMKAAIEKYLGDNAVKRSPNEPACNGNTPNLATNCCPMQARRGTLEVTIIRGWNLKGDLTGKTESYAKMWFGPHYRRTHMIRSNYPRWNAYYNLGKVDTNPNLIVEAWDEDVKHDDRLGSCARSVIQGTHRFTCPAKKGGFEVQYTLTCDPHLTGDKCERYKPSPK</sequence>
<comment type="similarity">
    <text evidence="3">Belongs to the complement C6/C7/C8/C9 family.</text>
</comment>
<dbReference type="InterPro" id="IPR052784">
    <property type="entry name" value="Perforin-1_pore-forming"/>
</dbReference>
<keyword evidence="7" id="KW-1015">Disulfide bond</keyword>
<evidence type="ECO:0000259" key="10">
    <source>
        <dbReference type="PROSITE" id="PS51412"/>
    </source>
</evidence>
<keyword evidence="12" id="KW-1185">Reference proteome</keyword>
<dbReference type="SMART" id="SM00239">
    <property type="entry name" value="C2"/>
    <property type="match status" value="1"/>
</dbReference>
<accession>A0A8C7YMV0</accession>
<dbReference type="GO" id="GO:0051607">
    <property type="term" value="P:defense response to virus"/>
    <property type="evidence" value="ECO:0007669"/>
    <property type="project" value="TreeGrafter"/>
</dbReference>
<dbReference type="InterPro" id="IPR020864">
    <property type="entry name" value="MACPF"/>
</dbReference>
<dbReference type="PANTHER" id="PTHR46096:SF1">
    <property type="entry name" value="PERFORIN 1.5"/>
    <property type="match status" value="1"/>
</dbReference>
<dbReference type="InterPro" id="IPR035892">
    <property type="entry name" value="C2_domain_sf"/>
</dbReference>
<dbReference type="GO" id="GO:0031640">
    <property type="term" value="P:killing of cells of another organism"/>
    <property type="evidence" value="ECO:0007669"/>
    <property type="project" value="UniProtKB-KW"/>
</dbReference>
<dbReference type="Ensembl" id="ENSOSIT00000032857.1">
    <property type="protein sequence ID" value="ENSOSIP00000031170.1"/>
    <property type="gene ID" value="ENSOSIG00000015974.1"/>
</dbReference>
<feature type="domain" description="MACPF" evidence="10">
    <location>
        <begin position="37"/>
        <end position="391"/>
    </location>
</feature>
<evidence type="ECO:0000313" key="12">
    <source>
        <dbReference type="Proteomes" id="UP000694383"/>
    </source>
</evidence>
<dbReference type="GO" id="GO:0016020">
    <property type="term" value="C:membrane"/>
    <property type="evidence" value="ECO:0007669"/>
    <property type="project" value="UniProtKB-SubCell"/>
</dbReference>
<dbReference type="Proteomes" id="UP000694383">
    <property type="component" value="Unplaced"/>
</dbReference>
<evidence type="ECO:0000256" key="6">
    <source>
        <dbReference type="ARBA" id="ARBA00023136"/>
    </source>
</evidence>
<evidence type="ECO:0000256" key="8">
    <source>
        <dbReference type="SAM" id="SignalP"/>
    </source>
</evidence>
<dbReference type="PROSITE" id="PS51412">
    <property type="entry name" value="MACPF_2"/>
    <property type="match status" value="1"/>
</dbReference>
<reference evidence="11" key="2">
    <citation type="submission" date="2025-09" db="UniProtKB">
        <authorList>
            <consortium name="Ensembl"/>
        </authorList>
    </citation>
    <scope>IDENTIFICATION</scope>
</reference>
<dbReference type="InterPro" id="IPR020863">
    <property type="entry name" value="MACPF_CS"/>
</dbReference>
<dbReference type="Gene3D" id="2.60.40.150">
    <property type="entry name" value="C2 domain"/>
    <property type="match status" value="1"/>
</dbReference>
<protein>
    <recommendedName>
        <fullName evidence="13">Perforin-1-like</fullName>
    </recommendedName>
</protein>
<organism evidence="11 12">
    <name type="scientific">Oryzias sinensis</name>
    <name type="common">Chinese medaka</name>
    <dbReference type="NCBI Taxonomy" id="183150"/>
    <lineage>
        <taxon>Eukaryota</taxon>
        <taxon>Metazoa</taxon>
        <taxon>Chordata</taxon>
        <taxon>Craniata</taxon>
        <taxon>Vertebrata</taxon>
        <taxon>Euteleostomi</taxon>
        <taxon>Actinopterygii</taxon>
        <taxon>Neopterygii</taxon>
        <taxon>Teleostei</taxon>
        <taxon>Neoteleostei</taxon>
        <taxon>Acanthomorphata</taxon>
        <taxon>Ovalentaria</taxon>
        <taxon>Atherinomorphae</taxon>
        <taxon>Beloniformes</taxon>
        <taxon>Adrianichthyidae</taxon>
        <taxon>Oryziinae</taxon>
        <taxon>Oryzias</taxon>
    </lineage>
</organism>
<evidence type="ECO:0000313" key="11">
    <source>
        <dbReference type="Ensembl" id="ENSOSIP00000031170.1"/>
    </source>
</evidence>
<evidence type="ECO:0008006" key="13">
    <source>
        <dbReference type="Google" id="ProtNLM"/>
    </source>
</evidence>
<evidence type="ECO:0000256" key="3">
    <source>
        <dbReference type="ARBA" id="ARBA00009214"/>
    </source>
</evidence>
<keyword evidence="8" id="KW-0732">Signal</keyword>
<feature type="domain" description="C2" evidence="9">
    <location>
        <begin position="391"/>
        <end position="502"/>
    </location>
</feature>
<evidence type="ECO:0000256" key="4">
    <source>
        <dbReference type="ARBA" id="ARBA00022525"/>
    </source>
</evidence>
<proteinExistence type="inferred from homology"/>
<dbReference type="Pfam" id="PF01823">
    <property type="entry name" value="MACPF"/>
    <property type="match status" value="1"/>
</dbReference>
<evidence type="ECO:0000256" key="2">
    <source>
        <dbReference type="ARBA" id="ARBA00004613"/>
    </source>
</evidence>
<dbReference type="AlphaFoldDB" id="A0A8C7YMV0"/>